<dbReference type="GO" id="GO:0008137">
    <property type="term" value="F:NADH dehydrogenase (ubiquinone) activity"/>
    <property type="evidence" value="ECO:0007669"/>
    <property type="project" value="InterPro"/>
</dbReference>
<keyword evidence="4 7" id="KW-1133">Transmembrane helix</keyword>
<feature type="transmembrane region" description="Helical" evidence="7">
    <location>
        <begin position="112"/>
        <end position="130"/>
    </location>
</feature>
<feature type="transmembrane region" description="Helical" evidence="7">
    <location>
        <begin position="6"/>
        <end position="24"/>
    </location>
</feature>
<dbReference type="InterPro" id="IPR001750">
    <property type="entry name" value="ND/Mrp_TM"/>
</dbReference>
<evidence type="ECO:0000313" key="10">
    <source>
        <dbReference type="Proteomes" id="UP000235826"/>
    </source>
</evidence>
<evidence type="ECO:0000256" key="4">
    <source>
        <dbReference type="ARBA" id="ARBA00022989"/>
    </source>
</evidence>
<gene>
    <name evidence="9" type="ORF">C1H87_15005</name>
</gene>
<dbReference type="GO" id="GO:0016020">
    <property type="term" value="C:membrane"/>
    <property type="evidence" value="ECO:0007669"/>
    <property type="project" value="UniProtKB-SubCell"/>
</dbReference>
<evidence type="ECO:0000256" key="6">
    <source>
        <dbReference type="RuleBase" id="RU000320"/>
    </source>
</evidence>
<evidence type="ECO:0000256" key="1">
    <source>
        <dbReference type="ARBA" id="ARBA00004127"/>
    </source>
</evidence>
<dbReference type="GO" id="GO:0012505">
    <property type="term" value="C:endomembrane system"/>
    <property type="evidence" value="ECO:0007669"/>
    <property type="project" value="UniProtKB-SubCell"/>
</dbReference>
<dbReference type="NCBIfam" id="TIGR01972">
    <property type="entry name" value="NDH_I_M"/>
    <property type="match status" value="1"/>
</dbReference>
<dbReference type="RefSeq" id="WP_102758290.1">
    <property type="nucleotide sequence ID" value="NZ_CP025791.1"/>
</dbReference>
<keyword evidence="3 6" id="KW-0812">Transmembrane</keyword>
<dbReference type="PANTHER" id="PTHR43507:SF4">
    <property type="entry name" value="PROTON-TRANSLOCATING NADH-QUINONE OXIDOREDUCTASE, CHAIN M"/>
    <property type="match status" value="1"/>
</dbReference>
<dbReference type="GO" id="GO:0015990">
    <property type="term" value="P:electron transport coupled proton transport"/>
    <property type="evidence" value="ECO:0007669"/>
    <property type="project" value="TreeGrafter"/>
</dbReference>
<dbReference type="Proteomes" id="UP000235826">
    <property type="component" value="Chromosome"/>
</dbReference>
<protein>
    <submittedName>
        <fullName evidence="9">Proton-conducting membrane transporter</fullName>
    </submittedName>
</protein>
<dbReference type="GO" id="GO:0048039">
    <property type="term" value="F:ubiquinone binding"/>
    <property type="evidence" value="ECO:0007669"/>
    <property type="project" value="TreeGrafter"/>
</dbReference>
<dbReference type="OrthoDB" id="9811718at2"/>
<feature type="transmembrane region" description="Helical" evidence="7">
    <location>
        <begin position="31"/>
        <end position="50"/>
    </location>
</feature>
<dbReference type="GO" id="GO:0042773">
    <property type="term" value="P:ATP synthesis coupled electron transport"/>
    <property type="evidence" value="ECO:0007669"/>
    <property type="project" value="InterPro"/>
</dbReference>
<evidence type="ECO:0000259" key="8">
    <source>
        <dbReference type="Pfam" id="PF00361"/>
    </source>
</evidence>
<dbReference type="InterPro" id="IPR010227">
    <property type="entry name" value="NADH_Q_OxRdtase_chainM/4"/>
</dbReference>
<feature type="transmembrane region" description="Helical" evidence="7">
    <location>
        <begin position="367"/>
        <end position="392"/>
    </location>
</feature>
<comment type="similarity">
    <text evidence="2">Belongs to the complex I subunit 4 family.</text>
</comment>
<evidence type="ECO:0000256" key="2">
    <source>
        <dbReference type="ARBA" id="ARBA00009025"/>
    </source>
</evidence>
<dbReference type="AlphaFoldDB" id="A0A2K9PXT8"/>
<dbReference type="PANTHER" id="PTHR43507">
    <property type="entry name" value="NADH-UBIQUINONE OXIDOREDUCTASE CHAIN 4"/>
    <property type="match status" value="1"/>
</dbReference>
<dbReference type="GO" id="GO:0003954">
    <property type="term" value="F:NADH dehydrogenase activity"/>
    <property type="evidence" value="ECO:0007669"/>
    <property type="project" value="TreeGrafter"/>
</dbReference>
<organism evidence="9 10">
    <name type="scientific">Flavivirga eckloniae</name>
    <dbReference type="NCBI Taxonomy" id="1803846"/>
    <lineage>
        <taxon>Bacteria</taxon>
        <taxon>Pseudomonadati</taxon>
        <taxon>Bacteroidota</taxon>
        <taxon>Flavobacteriia</taxon>
        <taxon>Flavobacteriales</taxon>
        <taxon>Flavobacteriaceae</taxon>
        <taxon>Flavivirga</taxon>
    </lineage>
</organism>
<proteinExistence type="inferred from homology"/>
<feature type="transmembrane region" description="Helical" evidence="7">
    <location>
        <begin position="460"/>
        <end position="479"/>
    </location>
</feature>
<reference evidence="9 10" key="1">
    <citation type="submission" date="2018-01" db="EMBL/GenBank/DDBJ databases">
        <title>Complete genome sequence of Flavivirga eckloniae ECD14 isolated from seaweed Ecklonia cava.</title>
        <authorList>
            <person name="Lee J.H."/>
            <person name="Baik K.S."/>
            <person name="Seong C.N."/>
        </authorList>
    </citation>
    <scope>NUCLEOTIDE SEQUENCE [LARGE SCALE GENOMIC DNA]</scope>
    <source>
        <strain evidence="9 10">ECD14</strain>
    </source>
</reference>
<comment type="subcellular location">
    <subcellularLocation>
        <location evidence="1">Endomembrane system</location>
        <topology evidence="1">Multi-pass membrane protein</topology>
    </subcellularLocation>
    <subcellularLocation>
        <location evidence="6">Membrane</location>
        <topology evidence="6">Multi-pass membrane protein</topology>
    </subcellularLocation>
</comment>
<accession>A0A2K9PXT8</accession>
<keyword evidence="10" id="KW-1185">Reference proteome</keyword>
<dbReference type="InterPro" id="IPR003918">
    <property type="entry name" value="NADH_UbQ_OxRdtase"/>
</dbReference>
<evidence type="ECO:0000256" key="3">
    <source>
        <dbReference type="ARBA" id="ARBA00022692"/>
    </source>
</evidence>
<feature type="transmembrane region" description="Helical" evidence="7">
    <location>
        <begin position="78"/>
        <end position="100"/>
    </location>
</feature>
<evidence type="ECO:0000256" key="5">
    <source>
        <dbReference type="ARBA" id="ARBA00023136"/>
    </source>
</evidence>
<dbReference type="Pfam" id="PF00361">
    <property type="entry name" value="Proton_antipo_M"/>
    <property type="match status" value="1"/>
</dbReference>
<feature type="transmembrane region" description="Helical" evidence="7">
    <location>
        <begin position="165"/>
        <end position="185"/>
    </location>
</feature>
<evidence type="ECO:0000313" key="9">
    <source>
        <dbReference type="EMBL" id="AUP81648.1"/>
    </source>
</evidence>
<feature type="transmembrane region" description="Helical" evidence="7">
    <location>
        <begin position="276"/>
        <end position="297"/>
    </location>
</feature>
<feature type="transmembrane region" description="Helical" evidence="7">
    <location>
        <begin position="304"/>
        <end position="324"/>
    </location>
</feature>
<feature type="transmembrane region" description="Helical" evidence="7">
    <location>
        <begin position="136"/>
        <end position="153"/>
    </location>
</feature>
<keyword evidence="5 7" id="KW-0472">Membrane</keyword>
<feature type="transmembrane region" description="Helical" evidence="7">
    <location>
        <begin position="213"/>
        <end position="234"/>
    </location>
</feature>
<feature type="transmembrane region" description="Helical" evidence="7">
    <location>
        <begin position="336"/>
        <end position="355"/>
    </location>
</feature>
<sequence length="495" mass="54273">MDILSLFVVVPVITILILVFTKGLKQARHVSMVGSLVQLGMAINLVFSYFKERAVNDAIMVFTKDIVWFKQFNIHYNIGVDGVSVSLILLTAIVVLAGVFISWKMSDLPKEFFVSLIVLATGVYGFFISIDLFTMFVFYEIAVIPMYLLIGIWGSGPKEYSAMKLTLMLMGASAILLVGILGIYFNSNADGGALTFNILEIAKVNIPFEAQKLFFPLTFIGFAVIGALFPFHTWSPDGHASAPTAVSMLHAGVLMKLGGYGVFRVAMYLLPEGTLHWSWFFIILSVIGVIYGAFAAVKQTDLKYINAYSSVSHLGLVLFALLMLNKTAWNGAILQSLSHGFMTALFFALIGMIYGRTHTRDVTKLGGLLKVIPFISVVYVIAGLASLGLPGLSGFVAEMNIFVGAFQHDDMFYRIVTIISVSAIVVTAVYILRVVGIMLMGPVKNDTYLDLQKASWYEKAGILLLLIPIVGMGVAPLWLSDMILASLEPFIQRVL</sequence>
<dbReference type="EMBL" id="CP025791">
    <property type="protein sequence ID" value="AUP81648.1"/>
    <property type="molecule type" value="Genomic_DNA"/>
</dbReference>
<evidence type="ECO:0000256" key="7">
    <source>
        <dbReference type="SAM" id="Phobius"/>
    </source>
</evidence>
<dbReference type="KEGG" id="fek:C1H87_15005"/>
<name>A0A2K9PXT8_9FLAO</name>
<feature type="transmembrane region" description="Helical" evidence="7">
    <location>
        <begin position="412"/>
        <end position="439"/>
    </location>
</feature>
<dbReference type="PRINTS" id="PR01437">
    <property type="entry name" value="NUOXDRDTASE4"/>
</dbReference>
<feature type="domain" description="NADH:quinone oxidoreductase/Mrp antiporter transmembrane" evidence="8">
    <location>
        <begin position="130"/>
        <end position="416"/>
    </location>
</feature>